<dbReference type="GO" id="GO:0004190">
    <property type="term" value="F:aspartic-type endopeptidase activity"/>
    <property type="evidence" value="ECO:0007669"/>
    <property type="project" value="InterPro"/>
</dbReference>
<dbReference type="SUPFAM" id="SSF56672">
    <property type="entry name" value="DNA/RNA polymerases"/>
    <property type="match status" value="1"/>
</dbReference>
<dbReference type="PANTHER" id="PTHR33064">
    <property type="entry name" value="POL PROTEIN"/>
    <property type="match status" value="1"/>
</dbReference>
<name>A0A9W7CM72_9STRA</name>
<dbReference type="PANTHER" id="PTHR33064:SF37">
    <property type="entry name" value="RIBONUCLEASE H"/>
    <property type="match status" value="1"/>
</dbReference>
<evidence type="ECO:0000259" key="3">
    <source>
        <dbReference type="PROSITE" id="PS50175"/>
    </source>
</evidence>
<dbReference type="InterPro" id="IPR043128">
    <property type="entry name" value="Rev_trsase/Diguanyl_cyclase"/>
</dbReference>
<feature type="domain" description="Peptidase A2" evidence="3">
    <location>
        <begin position="99"/>
        <end position="114"/>
    </location>
</feature>
<keyword evidence="5" id="KW-1185">Reference proteome</keyword>
<evidence type="ECO:0000256" key="2">
    <source>
        <dbReference type="SAM" id="MobiDB-lite"/>
    </source>
</evidence>
<dbReference type="Gene3D" id="2.40.70.10">
    <property type="entry name" value="Acid Proteases"/>
    <property type="match status" value="1"/>
</dbReference>
<dbReference type="Gene3D" id="3.30.70.270">
    <property type="match status" value="1"/>
</dbReference>
<dbReference type="InterPro" id="IPR001995">
    <property type="entry name" value="Peptidase_A2_cat"/>
</dbReference>
<dbReference type="InterPro" id="IPR041577">
    <property type="entry name" value="RT_RNaseH_2"/>
</dbReference>
<sequence length="791" mass="88714">MERLNSTPRLELATHRPLAQIKTFSGRRESDERRNGEWNGGRSEGLVSSITQKTWYDYQPENVIKLLSGERLGWWSAQKFDKRVRMRALVQGAVNDARTRILLDTGANVSVISERFAKQLRIRKVRDHGRCMEIQDFTKGTMATTKRALAKVTLGCNQVYEYELWVMDHGAGVDVVLRTDFMIPAGVLLDLFHTTARLPDEFEIPLIKTQRMADTREECPHVPDGPTEVLTIPGHESQDYRPMRQPPTNETYELWVRRTKELIPKVEAELYQRWMAAQPSAVERVSHTTPTKILRRQSQSSERSKSDGDTQVDCATATTEPSTEMGAEVVHQEEARPKPAAHSDRVSEGSEVTQLKLEGAYLAAATVSEDWGDRDVPNASEHPGNDIEFEDYARELAFLPDLPEAASTTLDYIGPHIRHPSLSVEQQERVVKVQKSHERIMISSGNALPPPAYGVVCDIDVQGHPPIKPKAWRIPLRHLKQLYESLKGSLKADLIAFSDSPWASPIGIVLKKNGVDIRLRIDYEMVNSVTAIMEYAMPLVDDLLTDMANWEISDPLSALVNDPKGGMFASGEGDQSLLVPVFERRPFVDDICFGGDISFTKSMFVQPTVDFLSHALSREGLQADAKKLKAITEISFPRTKKGVQAFLGALNYYSRFIEAFAVYSAVLYQMREEDFGPGGDLSTAKRSFAALQAKIADAPILRHFDRAKAVHVMLFANDRALSTTLMQEHDGVMNPVRLCGRVLKANEVNYHPAEKDVLALILLLKTCYTQLVGRTINADTRFSTLGWINTS</sequence>
<reference evidence="4" key="1">
    <citation type="submission" date="2023-04" db="EMBL/GenBank/DDBJ databases">
        <title>Phytophthora fragariaefolia NBRC 109709.</title>
        <authorList>
            <person name="Ichikawa N."/>
            <person name="Sato H."/>
            <person name="Tonouchi N."/>
        </authorList>
    </citation>
    <scope>NUCLEOTIDE SEQUENCE</scope>
    <source>
        <strain evidence="4">NBRC 109709</strain>
    </source>
</reference>
<dbReference type="Gene3D" id="3.10.10.10">
    <property type="entry name" value="HIV Type 1 Reverse Transcriptase, subunit A, domain 1"/>
    <property type="match status" value="1"/>
</dbReference>
<dbReference type="InterPro" id="IPR043502">
    <property type="entry name" value="DNA/RNA_pol_sf"/>
</dbReference>
<dbReference type="OrthoDB" id="143395at2759"/>
<organism evidence="4 5">
    <name type="scientific">Phytophthora fragariaefolia</name>
    <dbReference type="NCBI Taxonomy" id="1490495"/>
    <lineage>
        <taxon>Eukaryota</taxon>
        <taxon>Sar</taxon>
        <taxon>Stramenopiles</taxon>
        <taxon>Oomycota</taxon>
        <taxon>Peronosporomycetes</taxon>
        <taxon>Peronosporales</taxon>
        <taxon>Peronosporaceae</taxon>
        <taxon>Phytophthora</taxon>
    </lineage>
</organism>
<dbReference type="InterPro" id="IPR021109">
    <property type="entry name" value="Peptidase_aspartic_dom_sf"/>
</dbReference>
<evidence type="ECO:0000313" key="5">
    <source>
        <dbReference type="Proteomes" id="UP001165121"/>
    </source>
</evidence>
<protein>
    <submittedName>
        <fullName evidence="4">Unnamed protein product</fullName>
    </submittedName>
</protein>
<feature type="region of interest" description="Disordered" evidence="2">
    <location>
        <begin position="217"/>
        <end position="246"/>
    </location>
</feature>
<dbReference type="AlphaFoldDB" id="A0A9W7CM72"/>
<comment type="caution">
    <text evidence="4">The sequence shown here is derived from an EMBL/GenBank/DDBJ whole genome shotgun (WGS) entry which is preliminary data.</text>
</comment>
<gene>
    <name evidence="4" type="ORF">Pfra01_000750100</name>
</gene>
<dbReference type="SUPFAM" id="SSF50630">
    <property type="entry name" value="Acid proteases"/>
    <property type="match status" value="1"/>
</dbReference>
<dbReference type="Proteomes" id="UP001165121">
    <property type="component" value="Unassembled WGS sequence"/>
</dbReference>
<dbReference type="Pfam" id="PF17919">
    <property type="entry name" value="RT_RNaseH_2"/>
    <property type="match status" value="1"/>
</dbReference>
<feature type="compositionally biased region" description="Basic and acidic residues" evidence="2">
    <location>
        <begin position="330"/>
        <end position="348"/>
    </location>
</feature>
<dbReference type="EMBL" id="BSXT01000663">
    <property type="protein sequence ID" value="GMF32018.1"/>
    <property type="molecule type" value="Genomic_DNA"/>
</dbReference>
<dbReference type="CDD" id="cd00303">
    <property type="entry name" value="retropepsin_like"/>
    <property type="match status" value="1"/>
</dbReference>
<dbReference type="GO" id="GO:0006508">
    <property type="term" value="P:proteolysis"/>
    <property type="evidence" value="ECO:0007669"/>
    <property type="project" value="InterPro"/>
</dbReference>
<dbReference type="PROSITE" id="PS50175">
    <property type="entry name" value="ASP_PROT_RETROV"/>
    <property type="match status" value="1"/>
</dbReference>
<dbReference type="Pfam" id="PF13650">
    <property type="entry name" value="Asp_protease_2"/>
    <property type="match status" value="1"/>
</dbReference>
<feature type="region of interest" description="Disordered" evidence="2">
    <location>
        <begin position="24"/>
        <end position="43"/>
    </location>
</feature>
<feature type="compositionally biased region" description="Basic and acidic residues" evidence="2">
    <location>
        <begin position="26"/>
        <end position="36"/>
    </location>
</feature>
<accession>A0A9W7CM72</accession>
<feature type="region of interest" description="Disordered" evidence="2">
    <location>
        <begin position="279"/>
        <end position="349"/>
    </location>
</feature>
<dbReference type="InterPro" id="IPR051320">
    <property type="entry name" value="Viral_Replic_Matur_Polypro"/>
</dbReference>
<keyword evidence="1" id="KW-0378">Hydrolase</keyword>
<evidence type="ECO:0000256" key="1">
    <source>
        <dbReference type="ARBA" id="ARBA00022801"/>
    </source>
</evidence>
<proteinExistence type="predicted"/>
<evidence type="ECO:0000313" key="4">
    <source>
        <dbReference type="EMBL" id="GMF32018.1"/>
    </source>
</evidence>